<dbReference type="EC" id="3.5.1.87" evidence="2"/>
<dbReference type="PANTHER" id="PTHR32494:SF5">
    <property type="entry name" value="ALLANTOATE AMIDOHYDROLASE"/>
    <property type="match status" value="1"/>
</dbReference>
<evidence type="ECO:0000256" key="1">
    <source>
        <dbReference type="ARBA" id="ARBA00022801"/>
    </source>
</evidence>
<gene>
    <name evidence="2" type="primary">amaB_11</name>
    <name evidence="2" type="ORF">SDC9_188387</name>
</gene>
<accession>A0A645HPF5</accession>
<reference evidence="2" key="1">
    <citation type="submission" date="2019-08" db="EMBL/GenBank/DDBJ databases">
        <authorList>
            <person name="Kucharzyk K."/>
            <person name="Murdoch R.W."/>
            <person name="Higgins S."/>
            <person name="Loffler F."/>
        </authorList>
    </citation>
    <scope>NUCLEOTIDE SEQUENCE</scope>
</reference>
<sequence length="131" mass="14260">MDFTIDLRDVSMADRDQAEAEIKAAARLLEEKMGVTIEFSDRVRTPSVLCNDALMNVIEETAGEFSLPSLRMPSGACHDAMHFGPLCPIGMIFVPSVNGYSHRADEYTPLEDCANGANVLLNTLVKADALV</sequence>
<keyword evidence="1 2" id="KW-0378">Hydrolase</keyword>
<dbReference type="AlphaFoldDB" id="A0A645HPF5"/>
<proteinExistence type="predicted"/>
<dbReference type="GO" id="GO:0050538">
    <property type="term" value="F:N-carbamoyl-L-amino-acid hydrolase activity"/>
    <property type="evidence" value="ECO:0007669"/>
    <property type="project" value="UniProtKB-EC"/>
</dbReference>
<dbReference type="InterPro" id="IPR002933">
    <property type="entry name" value="Peptidase_M20"/>
</dbReference>
<comment type="caution">
    <text evidence="2">The sequence shown here is derived from an EMBL/GenBank/DDBJ whole genome shotgun (WGS) entry which is preliminary data.</text>
</comment>
<dbReference type="InterPro" id="IPR010158">
    <property type="entry name" value="Amidase_Cbmase"/>
</dbReference>
<dbReference type="Gene3D" id="3.40.630.10">
    <property type="entry name" value="Zn peptidases"/>
    <property type="match status" value="1"/>
</dbReference>
<evidence type="ECO:0000313" key="2">
    <source>
        <dbReference type="EMBL" id="MPN40847.1"/>
    </source>
</evidence>
<name>A0A645HPF5_9ZZZZ</name>
<protein>
    <submittedName>
        <fullName evidence="2">N-carbamoyl-L-amino acid hydrolase</fullName>
        <ecNumber evidence="2">3.5.1.87</ecNumber>
    </submittedName>
</protein>
<dbReference type="EMBL" id="VSSQ01097518">
    <property type="protein sequence ID" value="MPN40847.1"/>
    <property type="molecule type" value="Genomic_DNA"/>
</dbReference>
<organism evidence="2">
    <name type="scientific">bioreactor metagenome</name>
    <dbReference type="NCBI Taxonomy" id="1076179"/>
    <lineage>
        <taxon>unclassified sequences</taxon>
        <taxon>metagenomes</taxon>
        <taxon>ecological metagenomes</taxon>
    </lineage>
</organism>
<dbReference type="Pfam" id="PF01546">
    <property type="entry name" value="Peptidase_M20"/>
    <property type="match status" value="1"/>
</dbReference>
<dbReference type="SUPFAM" id="SSF53187">
    <property type="entry name" value="Zn-dependent exopeptidases"/>
    <property type="match status" value="1"/>
</dbReference>
<dbReference type="GO" id="GO:0016813">
    <property type="term" value="F:hydrolase activity, acting on carbon-nitrogen (but not peptide) bonds, in linear amidines"/>
    <property type="evidence" value="ECO:0007669"/>
    <property type="project" value="InterPro"/>
</dbReference>
<dbReference type="PANTHER" id="PTHR32494">
    <property type="entry name" value="ALLANTOATE DEIMINASE-RELATED"/>
    <property type="match status" value="1"/>
</dbReference>